<sequence>MSQKTRQRSRSRSPVQGVKLHVKNLPVQYTEEALQQVFESYGEIKDVKIIRKGSNGQPLRESVYGFIVLPSPEIAEKAMKELNSKGWSVNYSREALQNPQVQPHPQLPPEIPKDYYSIPSIPQMLPPRLCDIMPSDQAFQHNAQATNIMLLNNANPKPGQPMDRGLLERLLSEHQPSAFNISGVPEHFKGFFLVREVWIGNISPATDKQLLYDAFKAYGDIEGIEMFSSKGFAFIKYRKVVAATRAYERADGTMVDNRPVKVAFADPTRRIDIVGDSLIPENPNFNPIDDEHFKNLFLGYPPGATVPPEHILRDVFSRYGKVKRISIRQATANSRPYAFVDFERGDQASEARKKLYIEDSDGSRRRELGDSAVEISFKNTNNIVSKNGTKNGVRFQDKSGKEEVSEIAKKLMEQPEALQNLLRFQTMFMGGPQMFPGMPYPNMNIQQFPNMSPAPSSSGSPASKISSKEVPEPDDPHLGSVIWSGFMTRSKNYRVGIDATLVKGKSECFPSTLYHINISHRVAFQEIFKFYQLALVTFEASNETQQEVFKEYVNYFSEKQRAGYIQMKNSVLYICPPVEEIVKIYPKLENGQLLGVFVDPTKKAEKPKEANKIQELLELLKNPDVMKHFNKSSGPSPSDPRLALKQQR</sequence>
<reference evidence="6" key="1">
    <citation type="submission" date="2021-09" db="EMBL/GenBank/DDBJ databases">
        <authorList>
            <consortium name="AG Swart"/>
            <person name="Singh M."/>
            <person name="Singh A."/>
            <person name="Seah K."/>
            <person name="Emmerich C."/>
        </authorList>
    </citation>
    <scope>NUCLEOTIDE SEQUENCE</scope>
    <source>
        <strain evidence="6">ATCC30299</strain>
    </source>
</reference>
<feature type="domain" description="RRM" evidence="5">
    <location>
        <begin position="18"/>
        <end position="94"/>
    </location>
</feature>
<proteinExistence type="predicted"/>
<comment type="caution">
    <text evidence="6">The sequence shown here is derived from an EMBL/GenBank/DDBJ whole genome shotgun (WGS) entry which is preliminary data.</text>
</comment>
<evidence type="ECO:0000259" key="5">
    <source>
        <dbReference type="PROSITE" id="PS50102"/>
    </source>
</evidence>
<evidence type="ECO:0000256" key="4">
    <source>
        <dbReference type="SAM" id="MobiDB-lite"/>
    </source>
</evidence>
<dbReference type="PROSITE" id="PS50102">
    <property type="entry name" value="RRM"/>
    <property type="match status" value="3"/>
</dbReference>
<feature type="domain" description="RRM" evidence="5">
    <location>
        <begin position="294"/>
        <end position="380"/>
    </location>
</feature>
<dbReference type="InterPro" id="IPR000504">
    <property type="entry name" value="RRM_dom"/>
</dbReference>
<dbReference type="CDD" id="cd00590">
    <property type="entry name" value="RRM_SF"/>
    <property type="match status" value="2"/>
</dbReference>
<protein>
    <recommendedName>
        <fullName evidence="5">RRM domain-containing protein</fullName>
    </recommendedName>
</protein>
<evidence type="ECO:0000256" key="3">
    <source>
        <dbReference type="PROSITE-ProRule" id="PRU00176"/>
    </source>
</evidence>
<organism evidence="6 7">
    <name type="scientific">Blepharisma stoltei</name>
    <dbReference type="NCBI Taxonomy" id="1481888"/>
    <lineage>
        <taxon>Eukaryota</taxon>
        <taxon>Sar</taxon>
        <taxon>Alveolata</taxon>
        <taxon>Ciliophora</taxon>
        <taxon>Postciliodesmatophora</taxon>
        <taxon>Heterotrichea</taxon>
        <taxon>Heterotrichida</taxon>
        <taxon>Blepharismidae</taxon>
        <taxon>Blepharisma</taxon>
    </lineage>
</organism>
<name>A0AAU9ISK8_9CILI</name>
<keyword evidence="1" id="KW-0677">Repeat</keyword>
<dbReference type="CDD" id="cd21546">
    <property type="entry name" value="SPOC_FPA-like"/>
    <property type="match status" value="1"/>
</dbReference>
<dbReference type="PANTHER" id="PTHR24012">
    <property type="entry name" value="RNA BINDING PROTEIN"/>
    <property type="match status" value="1"/>
</dbReference>
<evidence type="ECO:0000256" key="1">
    <source>
        <dbReference type="ARBA" id="ARBA00022737"/>
    </source>
</evidence>
<feature type="region of interest" description="Disordered" evidence="4">
    <location>
        <begin position="446"/>
        <end position="475"/>
    </location>
</feature>
<evidence type="ECO:0000256" key="2">
    <source>
        <dbReference type="ARBA" id="ARBA00022884"/>
    </source>
</evidence>
<dbReference type="EMBL" id="CAJZBQ010000015">
    <property type="protein sequence ID" value="CAG9316118.1"/>
    <property type="molecule type" value="Genomic_DNA"/>
</dbReference>
<feature type="compositionally biased region" description="Low complexity" evidence="4">
    <location>
        <begin position="453"/>
        <end position="465"/>
    </location>
</feature>
<dbReference type="AlphaFoldDB" id="A0AAU9ISK8"/>
<feature type="compositionally biased region" description="Basic and acidic residues" evidence="4">
    <location>
        <begin position="466"/>
        <end position="475"/>
    </location>
</feature>
<dbReference type="InterPro" id="IPR035979">
    <property type="entry name" value="RBD_domain_sf"/>
</dbReference>
<evidence type="ECO:0000313" key="6">
    <source>
        <dbReference type="EMBL" id="CAG9316118.1"/>
    </source>
</evidence>
<accession>A0AAU9ISK8</accession>
<dbReference type="SMART" id="SM00360">
    <property type="entry name" value="RRM"/>
    <property type="match status" value="3"/>
</dbReference>
<evidence type="ECO:0000313" key="7">
    <source>
        <dbReference type="Proteomes" id="UP001162131"/>
    </source>
</evidence>
<dbReference type="Pfam" id="PF07744">
    <property type="entry name" value="SPOC"/>
    <property type="match status" value="1"/>
</dbReference>
<keyword evidence="2 3" id="KW-0694">RNA-binding</keyword>
<keyword evidence="7" id="KW-1185">Reference proteome</keyword>
<dbReference type="SUPFAM" id="SSF54928">
    <property type="entry name" value="RNA-binding domain, RBD"/>
    <property type="match status" value="2"/>
</dbReference>
<feature type="domain" description="RRM" evidence="5">
    <location>
        <begin position="195"/>
        <end position="267"/>
    </location>
</feature>
<dbReference type="Gene3D" id="3.30.70.330">
    <property type="match status" value="3"/>
</dbReference>
<dbReference type="InterPro" id="IPR012921">
    <property type="entry name" value="SPOC_C"/>
</dbReference>
<dbReference type="Proteomes" id="UP001162131">
    <property type="component" value="Unassembled WGS sequence"/>
</dbReference>
<feature type="region of interest" description="Disordered" evidence="4">
    <location>
        <begin position="626"/>
        <end position="648"/>
    </location>
</feature>
<gene>
    <name evidence="6" type="ORF">BSTOLATCC_MIC15558</name>
</gene>
<dbReference type="GO" id="GO:0003723">
    <property type="term" value="F:RNA binding"/>
    <property type="evidence" value="ECO:0007669"/>
    <property type="project" value="UniProtKB-UniRule"/>
</dbReference>
<dbReference type="InterPro" id="IPR012677">
    <property type="entry name" value="Nucleotide-bd_a/b_plait_sf"/>
</dbReference>
<dbReference type="Pfam" id="PF00076">
    <property type="entry name" value="RRM_1"/>
    <property type="match status" value="3"/>
</dbReference>